<dbReference type="Gene3D" id="1.50.10.10">
    <property type="match status" value="1"/>
</dbReference>
<protein>
    <recommendedName>
        <fullName evidence="5">Lanthionine synthetase C family protein</fullName>
    </recommendedName>
</protein>
<reference evidence="3 4" key="1">
    <citation type="submission" date="2015-12" db="EMBL/GenBank/DDBJ databases">
        <title>Serinicoccus chungangenesis strain CD08_5 genome sequencing and assembly.</title>
        <authorList>
            <person name="Chander A.M."/>
            <person name="Kaur G."/>
            <person name="Nair G.R."/>
            <person name="Dhawan D.K."/>
            <person name="Kochhar R.K."/>
            <person name="Mayilraj S."/>
            <person name="Bhadada S.K."/>
        </authorList>
    </citation>
    <scope>NUCLEOTIDE SEQUENCE [LARGE SCALE GENOMIC DNA]</scope>
    <source>
        <strain evidence="3 4">CD08_5</strain>
    </source>
</reference>
<dbReference type="STRING" id="767452.AVL62_02885"/>
<keyword evidence="4" id="KW-1185">Reference proteome</keyword>
<dbReference type="PRINTS" id="PR01950">
    <property type="entry name" value="LANCSUPER"/>
</dbReference>
<name>A0A0W8I668_9MICO</name>
<dbReference type="Pfam" id="PF05147">
    <property type="entry name" value="LANC_like"/>
    <property type="match status" value="1"/>
</dbReference>
<evidence type="ECO:0000256" key="1">
    <source>
        <dbReference type="PIRSR" id="PIRSR607822-1"/>
    </source>
</evidence>
<evidence type="ECO:0008006" key="5">
    <source>
        <dbReference type="Google" id="ProtNLM"/>
    </source>
</evidence>
<gene>
    <name evidence="3" type="ORF">AVL62_02885</name>
</gene>
<evidence type="ECO:0000313" key="4">
    <source>
        <dbReference type="Proteomes" id="UP000054837"/>
    </source>
</evidence>
<sequence>MSARRTSPVRAGDGGGTADAAGTREGVEELARAATQAVVDAALHDGGRVGWVTWSRSDAVSTSLQVAGPEVYDGDAGVAWALSLLAPLLPDPEEALGLARATVAAPTRAPGTPGLLDGAAGVALVRAALTGEPATAPAPGSLTGSSDHLDGLSGLLLATVGLGASSRETDAVGRALLDCGRADGEGWCHPGPPDGQGEAARPLTGLAHGSSGVLLALAHWLASDPAPALASAARERFLRTWLWESAWVDRVLGWPDLRDDPPAYPVLWCHGAAGVTAVRLELGRLAEAGVDLGVPATALRSQADAGLLLCREQVGLSAEAARRQLAEAGPASVRLDPHDAGLTLCHGLGGPVDVLAWAAAHGDTEHLEATRAAVLQVAGLLGEDPHLWPTGQRTRGGYGLFQGLSGTALVLARLARPELGLPSPGLFGVPV</sequence>
<dbReference type="EMBL" id="LQBL01000028">
    <property type="protein sequence ID" value="KUG53727.1"/>
    <property type="molecule type" value="Genomic_DNA"/>
</dbReference>
<dbReference type="GO" id="GO:0046872">
    <property type="term" value="F:metal ion binding"/>
    <property type="evidence" value="ECO:0007669"/>
    <property type="project" value="UniProtKB-KW"/>
</dbReference>
<dbReference type="RefSeq" id="WP_058891734.1">
    <property type="nucleotide sequence ID" value="NZ_LQBL01000028.1"/>
</dbReference>
<feature type="region of interest" description="Disordered" evidence="2">
    <location>
        <begin position="1"/>
        <end position="24"/>
    </location>
</feature>
<keyword evidence="1" id="KW-0862">Zinc</keyword>
<dbReference type="GO" id="GO:0031179">
    <property type="term" value="P:peptide modification"/>
    <property type="evidence" value="ECO:0007669"/>
    <property type="project" value="InterPro"/>
</dbReference>
<dbReference type="InterPro" id="IPR007822">
    <property type="entry name" value="LANC-like"/>
</dbReference>
<evidence type="ECO:0000256" key="2">
    <source>
        <dbReference type="SAM" id="MobiDB-lite"/>
    </source>
</evidence>
<organism evidence="3 4">
    <name type="scientific">Serinicoccus chungangensis</name>
    <dbReference type="NCBI Taxonomy" id="767452"/>
    <lineage>
        <taxon>Bacteria</taxon>
        <taxon>Bacillati</taxon>
        <taxon>Actinomycetota</taxon>
        <taxon>Actinomycetes</taxon>
        <taxon>Micrococcales</taxon>
        <taxon>Ornithinimicrobiaceae</taxon>
        <taxon>Serinicoccus</taxon>
    </lineage>
</organism>
<dbReference type="OrthoDB" id="9148343at2"/>
<accession>A0A0W8I668</accession>
<comment type="caution">
    <text evidence="3">The sequence shown here is derived from an EMBL/GenBank/DDBJ whole genome shotgun (WGS) entry which is preliminary data.</text>
</comment>
<feature type="binding site" evidence="1">
    <location>
        <position position="269"/>
    </location>
    <ligand>
        <name>Zn(2+)</name>
        <dbReference type="ChEBI" id="CHEBI:29105"/>
    </ligand>
</feature>
<dbReference type="InterPro" id="IPR012341">
    <property type="entry name" value="6hp_glycosidase-like_sf"/>
</dbReference>
<dbReference type="Proteomes" id="UP000054837">
    <property type="component" value="Unassembled WGS sequence"/>
</dbReference>
<dbReference type="AlphaFoldDB" id="A0A0W8I668"/>
<dbReference type="GO" id="GO:0005975">
    <property type="term" value="P:carbohydrate metabolic process"/>
    <property type="evidence" value="ECO:0007669"/>
    <property type="project" value="InterPro"/>
</dbReference>
<keyword evidence="1" id="KW-0479">Metal-binding</keyword>
<proteinExistence type="predicted"/>
<evidence type="ECO:0000313" key="3">
    <source>
        <dbReference type="EMBL" id="KUG53727.1"/>
    </source>
</evidence>
<dbReference type="SMART" id="SM01260">
    <property type="entry name" value="LANC_like"/>
    <property type="match status" value="1"/>
</dbReference>
<dbReference type="SUPFAM" id="SSF158745">
    <property type="entry name" value="LanC-like"/>
    <property type="match status" value="1"/>
</dbReference>